<dbReference type="InterPro" id="IPR038071">
    <property type="entry name" value="UROD/MetE-like_sf"/>
</dbReference>
<dbReference type="HOGENOM" id="CLU_054162_0_0_12"/>
<name>E1R4P1_SEDSS</name>
<organism evidence="2 3">
    <name type="scientific">Sediminispirochaeta smaragdinae (strain DSM 11293 / JCM 15392 / SEBR 4228)</name>
    <name type="common">Spirochaeta smaragdinae</name>
    <dbReference type="NCBI Taxonomy" id="573413"/>
    <lineage>
        <taxon>Bacteria</taxon>
        <taxon>Pseudomonadati</taxon>
        <taxon>Spirochaetota</taxon>
        <taxon>Spirochaetia</taxon>
        <taxon>Spirochaetales</taxon>
        <taxon>Spirochaetaceae</taxon>
        <taxon>Sediminispirochaeta</taxon>
    </lineage>
</organism>
<evidence type="ECO:0000259" key="1">
    <source>
        <dbReference type="Pfam" id="PF01208"/>
    </source>
</evidence>
<dbReference type="RefSeq" id="WP_013255588.1">
    <property type="nucleotide sequence ID" value="NC_014364.1"/>
</dbReference>
<dbReference type="InterPro" id="IPR052024">
    <property type="entry name" value="Methanogen_methyltrans"/>
</dbReference>
<dbReference type="GO" id="GO:0006779">
    <property type="term" value="P:porphyrin-containing compound biosynthetic process"/>
    <property type="evidence" value="ECO:0007669"/>
    <property type="project" value="InterPro"/>
</dbReference>
<dbReference type="Proteomes" id="UP000002318">
    <property type="component" value="Chromosome"/>
</dbReference>
<keyword evidence="3" id="KW-1185">Reference proteome</keyword>
<dbReference type="AlphaFoldDB" id="E1R4P1"/>
<keyword evidence="2" id="KW-0489">Methyltransferase</keyword>
<sequence length="424" mass="47830">MTHRERMALTLNHKQPDRTALDLGATTQTGMNASTLYKLRAALGLEQHPIKIIEPYQMLGEIEPDLAELLEVDGSGIYNYYNMLGYANDDWKPWQMPDGTPVLMGGSFEYETEEGSGNILVFPGRDRHQQPSCVMPAGGSFFDNIERCKSYDEELLDGRKDFKDDFTVADDITAKRWEQDSRFLYENTEFSLVGILGGGSFGDVSIIPGPSVKDPKGVRTVEGWLMAHALYPDYIREIFSYQKEVMLKNLEIYKQAVGDRIQTIWVSGTDLGTQNGTFIAPSQFRELYKPFFKEVNDWIHHNTSWKIFYHTCGCITPLLDDLAEIGVDCLNPVQISAMENMGMTAKKLKAEYGDKFVFWGGGVDTQRVLPFGTPDEVREQTKERVEIFSKGGGFVFSTIHNVVSNVPVENVIAMYETVLGKSLR</sequence>
<accession>E1R4P1</accession>
<dbReference type="GO" id="GO:0004853">
    <property type="term" value="F:uroporphyrinogen decarboxylase activity"/>
    <property type="evidence" value="ECO:0007669"/>
    <property type="project" value="InterPro"/>
</dbReference>
<feature type="domain" description="Uroporphyrinogen decarboxylase (URO-D)" evidence="1">
    <location>
        <begin position="270"/>
        <end position="418"/>
    </location>
</feature>
<proteinExistence type="predicted"/>
<keyword evidence="2" id="KW-0808">Transferase</keyword>
<dbReference type="OrthoDB" id="161361at2"/>
<dbReference type="PANTHER" id="PTHR47099">
    <property type="entry name" value="METHYLCOBAMIDE:COM METHYLTRANSFERASE MTBA"/>
    <property type="match status" value="1"/>
</dbReference>
<dbReference type="GO" id="GO:0008168">
    <property type="term" value="F:methyltransferase activity"/>
    <property type="evidence" value="ECO:0007669"/>
    <property type="project" value="UniProtKB-KW"/>
</dbReference>
<dbReference type="Gene3D" id="3.20.20.210">
    <property type="match status" value="1"/>
</dbReference>
<dbReference type="STRING" id="573413.Spirs_3028"/>
<reference evidence="2 3" key="1">
    <citation type="journal article" date="2010" name="Stand. Genomic Sci.">
        <title>Complete genome sequence of Spirochaeta smaragdinae type strain (SEBR 4228).</title>
        <authorList>
            <person name="Mavromatis K."/>
            <person name="Yasawong M."/>
            <person name="Chertkov O."/>
            <person name="Lapidus A."/>
            <person name="Lucas S."/>
            <person name="Nolan M."/>
            <person name="Del Rio T.G."/>
            <person name="Tice H."/>
            <person name="Cheng J.F."/>
            <person name="Pitluck S."/>
            <person name="Liolios K."/>
            <person name="Ivanova N."/>
            <person name="Tapia R."/>
            <person name="Han C."/>
            <person name="Bruce D."/>
            <person name="Goodwin L."/>
            <person name="Pati A."/>
            <person name="Chen A."/>
            <person name="Palaniappan K."/>
            <person name="Land M."/>
            <person name="Hauser L."/>
            <person name="Chang Y.J."/>
            <person name="Jeffries C.D."/>
            <person name="Detter J.C."/>
            <person name="Rohde M."/>
            <person name="Brambilla E."/>
            <person name="Spring S."/>
            <person name="Goker M."/>
            <person name="Sikorski J."/>
            <person name="Woyke T."/>
            <person name="Bristow J."/>
            <person name="Eisen J.A."/>
            <person name="Markowitz V."/>
            <person name="Hugenholtz P."/>
            <person name="Klenk H.P."/>
            <person name="Kyrpides N.C."/>
        </authorList>
    </citation>
    <scope>NUCLEOTIDE SEQUENCE [LARGE SCALE GENOMIC DNA]</scope>
    <source>
        <strain evidence="3">DSM 11293 / JCM 15392 / SEBR 4228</strain>
    </source>
</reference>
<dbReference type="InterPro" id="IPR000257">
    <property type="entry name" value="Uroporphyrinogen_deCOase"/>
</dbReference>
<evidence type="ECO:0000313" key="2">
    <source>
        <dbReference type="EMBL" id="ADK82129.1"/>
    </source>
</evidence>
<evidence type="ECO:0000313" key="3">
    <source>
        <dbReference type="Proteomes" id="UP000002318"/>
    </source>
</evidence>
<dbReference type="EMBL" id="CP002116">
    <property type="protein sequence ID" value="ADK82129.1"/>
    <property type="molecule type" value="Genomic_DNA"/>
</dbReference>
<protein>
    <submittedName>
        <fullName evidence="2">Methyltransferase CmuC</fullName>
    </submittedName>
</protein>
<gene>
    <name evidence="2" type="ordered locus">Spirs_3028</name>
</gene>
<dbReference type="GO" id="GO:0032259">
    <property type="term" value="P:methylation"/>
    <property type="evidence" value="ECO:0007669"/>
    <property type="project" value="UniProtKB-KW"/>
</dbReference>
<dbReference type="Pfam" id="PF01208">
    <property type="entry name" value="URO-D"/>
    <property type="match status" value="1"/>
</dbReference>
<dbReference type="SUPFAM" id="SSF51726">
    <property type="entry name" value="UROD/MetE-like"/>
    <property type="match status" value="1"/>
</dbReference>
<dbReference type="eggNOG" id="COG0407">
    <property type="taxonomic scope" value="Bacteria"/>
</dbReference>
<dbReference type="PANTHER" id="PTHR47099:SF1">
    <property type="entry name" value="METHYLCOBAMIDE:COM METHYLTRANSFERASE MTBA"/>
    <property type="match status" value="1"/>
</dbReference>
<dbReference type="KEGG" id="ssm:Spirs_3028"/>